<sequence>PPDHSYGGPNCGPPYQVQRQSPPNQLTIVSTSIHGVYLPPIHLYYASFSSYFELCTRKDVDCMQSGDVTACSRSHHNHKILIG</sequence>
<comment type="caution">
    <text evidence="2">The sequence shown here is derived from an EMBL/GenBank/DDBJ whole genome shotgun (WGS) entry which is preliminary data.</text>
</comment>
<proteinExistence type="predicted"/>
<name>A0A392NJP1_9FABA</name>
<evidence type="ECO:0000256" key="1">
    <source>
        <dbReference type="SAM" id="MobiDB-lite"/>
    </source>
</evidence>
<keyword evidence="3" id="KW-1185">Reference proteome</keyword>
<reference evidence="2 3" key="1">
    <citation type="journal article" date="2018" name="Front. Plant Sci.">
        <title>Red Clover (Trifolium pratense) and Zigzag Clover (T. medium) - A Picture of Genomic Similarities and Differences.</title>
        <authorList>
            <person name="Dluhosova J."/>
            <person name="Istvanek J."/>
            <person name="Nedelnik J."/>
            <person name="Repkova J."/>
        </authorList>
    </citation>
    <scope>NUCLEOTIDE SEQUENCE [LARGE SCALE GENOMIC DNA]</scope>
    <source>
        <strain evidence="3">cv. 10/8</strain>
        <tissue evidence="2">Leaf</tissue>
    </source>
</reference>
<evidence type="ECO:0000313" key="3">
    <source>
        <dbReference type="Proteomes" id="UP000265520"/>
    </source>
</evidence>
<feature type="non-terminal residue" evidence="2">
    <location>
        <position position="1"/>
    </location>
</feature>
<feature type="region of interest" description="Disordered" evidence="1">
    <location>
        <begin position="1"/>
        <end position="22"/>
    </location>
</feature>
<dbReference type="EMBL" id="LXQA010042082">
    <property type="protein sequence ID" value="MCI00051.1"/>
    <property type="molecule type" value="Genomic_DNA"/>
</dbReference>
<dbReference type="AlphaFoldDB" id="A0A392NJP1"/>
<accession>A0A392NJP1</accession>
<organism evidence="2 3">
    <name type="scientific">Trifolium medium</name>
    <dbReference type="NCBI Taxonomy" id="97028"/>
    <lineage>
        <taxon>Eukaryota</taxon>
        <taxon>Viridiplantae</taxon>
        <taxon>Streptophyta</taxon>
        <taxon>Embryophyta</taxon>
        <taxon>Tracheophyta</taxon>
        <taxon>Spermatophyta</taxon>
        <taxon>Magnoliopsida</taxon>
        <taxon>eudicotyledons</taxon>
        <taxon>Gunneridae</taxon>
        <taxon>Pentapetalae</taxon>
        <taxon>rosids</taxon>
        <taxon>fabids</taxon>
        <taxon>Fabales</taxon>
        <taxon>Fabaceae</taxon>
        <taxon>Papilionoideae</taxon>
        <taxon>50 kb inversion clade</taxon>
        <taxon>NPAAA clade</taxon>
        <taxon>Hologalegina</taxon>
        <taxon>IRL clade</taxon>
        <taxon>Trifolieae</taxon>
        <taxon>Trifolium</taxon>
    </lineage>
</organism>
<protein>
    <submittedName>
        <fullName evidence="2">Uncharacterized protein</fullName>
    </submittedName>
</protein>
<dbReference type="Proteomes" id="UP000265520">
    <property type="component" value="Unassembled WGS sequence"/>
</dbReference>
<evidence type="ECO:0000313" key="2">
    <source>
        <dbReference type="EMBL" id="MCI00051.1"/>
    </source>
</evidence>